<name>A0A9P2WQW3_THEFU</name>
<accession>A0A9P2WQW3</accession>
<keyword evidence="2" id="KW-1185">Reference proteome</keyword>
<reference evidence="1 2" key="1">
    <citation type="journal article" date="2013" name="Genome Announc.">
        <title>Draft Genome Sequence of the Lignocellulose Decomposer Thermobifida fusca Strain TM51.</title>
        <authorList>
            <person name="Toth A."/>
            <person name="Barna T."/>
            <person name="Nagy I."/>
            <person name="Horvath B."/>
            <person name="Nagy I."/>
            <person name="Tancsics A."/>
            <person name="Kriszt B."/>
            <person name="Baka E."/>
            <person name="Fekete C."/>
            <person name="Kukolya J."/>
        </authorList>
    </citation>
    <scope>NUCLEOTIDE SEQUENCE [LARGE SCALE GENOMIC DNA]</scope>
    <source>
        <strain evidence="1 2">TM51</strain>
    </source>
</reference>
<organism evidence="1 2">
    <name type="scientific">Thermobifida fusca TM51</name>
    <dbReference type="NCBI Taxonomy" id="1169414"/>
    <lineage>
        <taxon>Bacteria</taxon>
        <taxon>Bacillati</taxon>
        <taxon>Actinomycetota</taxon>
        <taxon>Actinomycetes</taxon>
        <taxon>Streptosporangiales</taxon>
        <taxon>Nocardiopsidaceae</taxon>
        <taxon>Thermobifida</taxon>
    </lineage>
</organism>
<dbReference type="AlphaFoldDB" id="A0A9P2WQW3"/>
<protein>
    <submittedName>
        <fullName evidence="1">Uncharacterized protein</fullName>
    </submittedName>
</protein>
<dbReference type="Proteomes" id="UP000014184">
    <property type="component" value="Unassembled WGS sequence"/>
</dbReference>
<proteinExistence type="predicted"/>
<evidence type="ECO:0000313" key="2">
    <source>
        <dbReference type="Proteomes" id="UP000014184"/>
    </source>
</evidence>
<comment type="caution">
    <text evidence="1">The sequence shown here is derived from an EMBL/GenBank/DDBJ whole genome shotgun (WGS) entry which is preliminary data.</text>
</comment>
<dbReference type="EMBL" id="AOSG01000038">
    <property type="protein sequence ID" value="EOR71419.1"/>
    <property type="molecule type" value="Genomic_DNA"/>
</dbReference>
<sequence length="83" mass="9200">MKAVRYPDGSLRVPVSYVDRSEPALGCGTTVLRPGDAAYDDYARHAISVDEYEALHRDDPASSARLRADFQRRYARDHGGSSD</sequence>
<gene>
    <name evidence="1" type="ORF">TM51_08031</name>
</gene>
<evidence type="ECO:0000313" key="1">
    <source>
        <dbReference type="EMBL" id="EOR71419.1"/>
    </source>
</evidence>